<protein>
    <submittedName>
        <fullName evidence="4">Uncharacterized protein</fullName>
    </submittedName>
</protein>
<feature type="region of interest" description="Disordered" evidence="2">
    <location>
        <begin position="269"/>
        <end position="289"/>
    </location>
</feature>
<feature type="region of interest" description="Disordered" evidence="2">
    <location>
        <begin position="1"/>
        <end position="41"/>
    </location>
</feature>
<dbReference type="OrthoDB" id="10533422at2759"/>
<sequence>MLGGQSDLETVLHIDKLTKKPHATTKQHDPREREKEQQKAELDAALDRQKSYYEDMLLQTENSAEQELQRHKAELRSLHAKNNELRNKNLELAKQVAEYANNWDECVDAKQLAINNHETAKRQVHVLEGKLRRAESDFDGIDRELRDQTARMEHANEDAKKRIAAAFGSEMELRWTTELQVGRLQEHLRLRDHRIRSLTDQLTELQMRAVVAASTGTTPSISPYTTMSRTDEAPIRDGIFGASWGRLRSKRRPRISLLAELESLSAPSLGAWSDSADEESEGDSGWEFSEYPEFDKKESKFHPRDGKAVWGADRAEISTDSMSLLRSEPSGARRPFSSSDDSSSIVDPCSDASDFTDESQVSSSPSSPLDVQISSTKHCIEPGPINWVERDRLRHTPVFEAQHSQQDTDESGRPVVPVGSTALLQAAKTPNGSWWFAGTRQRAWLAHYVLLVALAVAFLAETAQYRAWTSANSVSRAMYVAAEAEQWCFRVPSADAAWDLLSPSEMPGRPSRWP</sequence>
<evidence type="ECO:0000313" key="5">
    <source>
        <dbReference type="Proteomes" id="UP000070501"/>
    </source>
</evidence>
<keyword evidence="5" id="KW-1185">Reference proteome</keyword>
<keyword evidence="3" id="KW-0812">Transmembrane</keyword>
<feature type="compositionally biased region" description="Low complexity" evidence="2">
    <location>
        <begin position="359"/>
        <end position="371"/>
    </location>
</feature>
<organism evidence="4 5">
    <name type="scientific">Microdochium bolleyi</name>
    <dbReference type="NCBI Taxonomy" id="196109"/>
    <lineage>
        <taxon>Eukaryota</taxon>
        <taxon>Fungi</taxon>
        <taxon>Dikarya</taxon>
        <taxon>Ascomycota</taxon>
        <taxon>Pezizomycotina</taxon>
        <taxon>Sordariomycetes</taxon>
        <taxon>Xylariomycetidae</taxon>
        <taxon>Xylariales</taxon>
        <taxon>Microdochiaceae</taxon>
        <taxon>Microdochium</taxon>
    </lineage>
</organism>
<proteinExistence type="predicted"/>
<keyword evidence="3" id="KW-1133">Transmembrane helix</keyword>
<gene>
    <name evidence="4" type="ORF">Micbo1qcDRAFT_231510</name>
</gene>
<keyword evidence="1" id="KW-0175">Coiled coil</keyword>
<name>A0A136J9R6_9PEZI</name>
<feature type="coiled-coil region" evidence="1">
    <location>
        <begin position="54"/>
        <end position="137"/>
    </location>
</feature>
<dbReference type="AlphaFoldDB" id="A0A136J9R6"/>
<accession>A0A136J9R6</accession>
<evidence type="ECO:0000256" key="2">
    <source>
        <dbReference type="SAM" id="MobiDB-lite"/>
    </source>
</evidence>
<evidence type="ECO:0000256" key="1">
    <source>
        <dbReference type="SAM" id="Coils"/>
    </source>
</evidence>
<dbReference type="Proteomes" id="UP000070501">
    <property type="component" value="Unassembled WGS sequence"/>
</dbReference>
<feature type="compositionally biased region" description="Low complexity" evidence="2">
    <location>
        <begin position="337"/>
        <end position="351"/>
    </location>
</feature>
<dbReference type="InParanoid" id="A0A136J9R6"/>
<feature type="compositionally biased region" description="Acidic residues" evidence="2">
    <location>
        <begin position="275"/>
        <end position="284"/>
    </location>
</feature>
<evidence type="ECO:0000256" key="3">
    <source>
        <dbReference type="SAM" id="Phobius"/>
    </source>
</evidence>
<evidence type="ECO:0000313" key="4">
    <source>
        <dbReference type="EMBL" id="KXJ93892.1"/>
    </source>
</evidence>
<dbReference type="EMBL" id="KQ964247">
    <property type="protein sequence ID" value="KXJ93892.1"/>
    <property type="molecule type" value="Genomic_DNA"/>
</dbReference>
<feature type="region of interest" description="Disordered" evidence="2">
    <location>
        <begin position="321"/>
        <end position="371"/>
    </location>
</feature>
<feature type="transmembrane region" description="Helical" evidence="3">
    <location>
        <begin position="443"/>
        <end position="460"/>
    </location>
</feature>
<feature type="compositionally biased region" description="Basic and acidic residues" evidence="2">
    <location>
        <begin position="26"/>
        <end position="41"/>
    </location>
</feature>
<reference evidence="5" key="1">
    <citation type="submission" date="2016-02" db="EMBL/GenBank/DDBJ databases">
        <title>Draft genome sequence of Microdochium bolleyi, a fungal endophyte of beachgrass.</title>
        <authorList>
            <consortium name="DOE Joint Genome Institute"/>
            <person name="David A.S."/>
            <person name="May G."/>
            <person name="Haridas S."/>
            <person name="Lim J."/>
            <person name="Wang M."/>
            <person name="Labutti K."/>
            <person name="Lipzen A."/>
            <person name="Barry K."/>
            <person name="Grigoriev I.V."/>
        </authorList>
    </citation>
    <scope>NUCLEOTIDE SEQUENCE [LARGE SCALE GENOMIC DNA]</scope>
    <source>
        <strain evidence="5">J235TASD1</strain>
    </source>
</reference>
<keyword evidence="3" id="KW-0472">Membrane</keyword>